<dbReference type="PROSITE" id="PS01186">
    <property type="entry name" value="EGF_2"/>
    <property type="match status" value="1"/>
</dbReference>
<dbReference type="PANTHER" id="PTHR16897:SF2">
    <property type="entry name" value="OS03G0226600 PROTEIN"/>
    <property type="match status" value="1"/>
</dbReference>
<evidence type="ECO:0000259" key="2">
    <source>
        <dbReference type="PROSITE" id="PS50853"/>
    </source>
</evidence>
<protein>
    <recommendedName>
        <fullName evidence="2">Fibronectin type-III domain-containing protein</fullName>
    </recommendedName>
</protein>
<dbReference type="PROSITE" id="PS50853">
    <property type="entry name" value="FN3"/>
    <property type="match status" value="1"/>
</dbReference>
<keyword evidence="4" id="KW-1185">Reference proteome</keyword>
<proteinExistence type="predicted"/>
<dbReference type="PANTHER" id="PTHR16897">
    <property type="entry name" value="OS10G0105400 PROTEIN"/>
    <property type="match status" value="1"/>
</dbReference>
<dbReference type="Proteomes" id="UP000596742">
    <property type="component" value="Unassembled WGS sequence"/>
</dbReference>
<feature type="domain" description="Fibronectin type-III" evidence="2">
    <location>
        <begin position="2057"/>
        <end position="2156"/>
    </location>
</feature>
<dbReference type="InterPro" id="IPR000742">
    <property type="entry name" value="EGF"/>
</dbReference>
<feature type="region of interest" description="Disordered" evidence="1">
    <location>
        <begin position="326"/>
        <end position="347"/>
    </location>
</feature>
<comment type="caution">
    <text evidence="3">The sequence shown here is derived from an EMBL/GenBank/DDBJ whole genome shotgun (WGS) entry which is preliminary data.</text>
</comment>
<reference evidence="3" key="1">
    <citation type="submission" date="2018-11" db="EMBL/GenBank/DDBJ databases">
        <authorList>
            <person name="Alioto T."/>
            <person name="Alioto T."/>
        </authorList>
    </citation>
    <scope>NUCLEOTIDE SEQUENCE</scope>
</reference>
<sequence>MYIRRPFCYAIYNFNDSRYVSALCNGKPTPLGGCSEVDPTDKIKYRGGGSRNQGGGTCVSPGLCADCKDGFYANWALCTKCAHITDNHLIRQAVSLLVDVHVIALCNGQPTPRGGCSEVYPRDSIYYKGGGSRNQGGGTCISPDVCADCQDGFYNNGALCTTICNGQPTPRGGCSQEYTTDAIYYKGGGRRNQGGGTCISPDVCADCQDGFYNNGALCTICPHIANCNHRRCSNPADNYCEWCQYEIVDKQYWRAYTRHKDGHMKVCRKTCSWRFDSTRCYPGNCTDEVAQSCVCTDGFGGNHCDTITEETSVLYAEIKLHTSTNEILTTPNDPNDPGSEPTKWTNNKNFGEAEIEIRAKYVASGYSTTGTPPPQPDPTGVAHYITDFNHGIIYGLITVDYIRGNPDANNTFLQFSCPGNEDSPINVNYDCSRTRHNNSQVILPTFHHSDQLVFSIVVRNGGFLKYMNRETSTEIRSSLNGLTSRRKYIIQWDYIQPYHACLNIYGINCTIPPLELEDATNSSSIPLTWRQWSDDLAGIEFYQYELYELQYDGSSLKENNFLFTSDRIPHTHSQSEFNVTTPGMYSIIFTVFDKAGNHKSTRSVFLFDDESLVETTPGTRIIVTESTANTNYTWVVQNMTHLHVSWSGRFTNERHHVRHWLDQLAPNKHVDKLYDDHFGVRKVDWLTNVLGVVKFDVNYTVTGPDVTSFLEYKNVEDILQELEELEVIWEDGQKLDISVKATDIVWEFIEESITVYKDTSQPMIENLWLSRDSKEELYVHHIEDFSKMTIEWDTFDYHSGIDSVHWRLYDNFTGSDILHGQSHLIAQGQTENITTCELKYGDSLRGSDCYCTLYHGCFHRHFHVQPKIVNGSGLTPGKDNGVHDSDYFITVTVINKAMLKTVLTKKITIDTSAPQPGIVHDGLPDYPEMDYQQNLQLHVYWNGFFDPESGVKYYKYVFSDHCWEREDLINVSLGIESFNTFASFTASKEGKYYVSVVAFNRANEASSLVCSDGVTISSSVPYVVDIVVRDLRTIPRLIEDKNNTVWYLDGSLTRHTVNNSKNACSGSSSSSLVDDIDIYPKSMIAVIDCESLADQSSSFLSILPRTSQLLISWKSGTDDDLVYDYDVGLSTTKSSAAPDIVPFRSTKHHNHFRINNPDLDEGKLFYVIIKAISKAGVEGIQNIGPIIIDASSPRVNNGQIDLKLDNDVLVANWSEVLFVDEEDPYPMTYEYAIGRFKYGTDIVDFSPLSFQKSCQQMKPPTCTAIETKYLPWSLHADEEYYITIKVTNLAGLTATHTSEPYKHFTQPPVPGVVFDVDKASITDKLKETRDIDFTDVADSFSLAWRGFYHPHLLLQYKLCVGTIPEGCDIAETNIVDASLTSFTFDNLLLKKSEIYYASVEAISIKGSVVVSSDGVTVLDTSTPLIGIIIKDGFNCSDKLTLQSSHHIMNPVPQCDEELDFQSSTTILEAYWSIQSTSNTFLQNAYWGVDEKSPVGDYWTEFLDFNYIGNHHRMAIGNLNLEPGLTYRIKVKLCGDDICFPVIYSNGVTVLTNKPVAGGLSVMLETHKLGVTCARMYDPDLEDTQEAFDAIEKYEWTLLDGNSGGMYLKWQNVNNSKIINATHLSFDIHLSDDISVYKCKRISVKGTNKVGIASEVSTDIKLCDVNDGPRQIHPKLVIDAHGEKDTSSIAETQGMSIHLETNTEWDFPDIDYSPYNNIISAVWPTLRHGLYTWGVLQAKDIYADRYYKSFTDMAITDPCSHPDVLSCGITDEQYVNVIFNKTNSLHHGHRYIVCIHANKTEIKYEKWTETLEEVYDCSDGVTVDLTPPSSGQLWVGNNPNSNYQTSSSDISITWDSFIDVEELDKSMHSTGISKYVVSVGSTENGNDVIDNVDVGITNHVSFHGLNLQNGHEYFVKLTGFDFLNRSTTVNASPITVDITPPDTTGKSITVDGRHMTNASEINACWIGVFEDPESGIDYYEWGVGSKAGQDDVIPFHISSQDCASSAEDNTPELDNGHSYFISVKSFNKAGLVTISSSWAYIFDMSPPVTGHVYDGIKDTSPLDIDYQTDMSSISVHWEGFHDPHTIIKNYFVHIGTCAGCSNVIEQQYIGAHNEFTLSHIHLISGETYFSTVTACNTANLCSFVTSDGVVIDNSPPTVGIVQDGTTDDDIEYQSVRNYISAKWFGFKDAQSGIDHFVVRAGSSTGASDIITPTKLPLTDIFLMTDVQLPLEKRIYITIRAYNKVGLFSESTSNGFQIDLSAPVIIQRPFLSHDLGSAESDSVQVRSTMRIKWNVEDEQSFIERQYLSMGTRIGGEFNMTSTQLNGITTGYTLTGLEFHDGGIYIIKLIVCNGAKICVETDSDNILVDTSPPVAGMFAISTYHAAELERHTSGWMTWSDFRLNMSWLGFSDIHSGISSYHVSVGSDFMANDLNKVPGIPMIFTHNESGIQYKDEGPLQYFTVPTQKLTNYADIFVSVWAVNKVGLWSRMIHSQFQLIPGGFLDLIRRCSAHSCIGHCVCSPRNSHCALNGDECNDISKVNTNTLLEVIDITDLTSSTPAKFTPSNTNLAAKWKLSKNQGLQPQWYEWSVGLASMEMPEGVINGFTDPIWHHVGRSMEAVYSLLRGNSLKETVSYSVFVRVWYDKSTFAVFKSPGITVLSKQVPVNDLQGAAVVEKVPGFWKNDVDFIKAGTLFTVSWENVFVAIPNSIEQFNLYLSSFPGGRDLHIVDVNIPSSSFGFNISRLMMKPGVRYYSNIVVSTLSGLKTTVSSDGITVDMAAPVTGLVYDGIGLHDNAYQNKSDIVSANWHAFLDTESGLSKYHWCVGTKQSDDLCNVISWANVGMHTSVSKQLTTETENGNTVYSKVYAVDSVGHMSPIIISSGVTVDTTPPVPVSFNHSSNNLVQNPSFEETNGCFLDFSNISSELLCTTDACLQPKSWEGNLDDCTVIIRSDVDTAYNGRSFCFVHGNIKQNISGFIPGEVYGVTFVAGHSPLSDSAVQNIEGVVKFGDIEHIFLIFTKDQTHGVISPGVIWHKHSFYFKAKTDIVEVVLGSLDRNTELLIDDVVIEQVIPLYSGSKVHVTTVALHQWSSIHASWLFEDTESPIVQYLWAVGYTEGSTEIQGFTSVGVNTFGFNYNVTLVHSTTIYVTVIAVNAAGLSTKLHSIDFLVDLTPPEIAYVNDGTGSDIDGQVSHTISANWNVVDEESGIAYCEWAAGLQLFGNEVFEFTKTAEVMKATLTVDRDKVFNKKIYLTIRCRNMAGLYTTACSDGIVISDQSPSALNAELEILSQSITEYQPSNSHQASKTSVKMKWSGFSDPFGIMSFIVKFDGMDTDITTTILNVNKGISYLSLLGLKLSDDRYTTTVNAVNTMYLRSTDVTTNLTIQNSAPGLTGADASITRKEDKLTVNWKDCFLYPRRMVFEISIGTTIGGADIIQWQETLNDYIEVEVPEKFKDDSEVKLFFYIRAIGESGENASLNANTVL</sequence>
<dbReference type="InterPro" id="IPR036116">
    <property type="entry name" value="FN3_sf"/>
</dbReference>
<dbReference type="OrthoDB" id="2134669at2759"/>
<dbReference type="InterPro" id="IPR003961">
    <property type="entry name" value="FN3_dom"/>
</dbReference>
<dbReference type="SUPFAM" id="SSF49265">
    <property type="entry name" value="Fibronectin type III"/>
    <property type="match status" value="1"/>
</dbReference>
<dbReference type="PROSITE" id="PS00022">
    <property type="entry name" value="EGF_1"/>
    <property type="match status" value="1"/>
</dbReference>
<accession>A0A8B6E184</accession>
<dbReference type="EMBL" id="UYJE01004387">
    <property type="protein sequence ID" value="VDI27601.1"/>
    <property type="molecule type" value="Genomic_DNA"/>
</dbReference>
<evidence type="ECO:0000313" key="4">
    <source>
        <dbReference type="Proteomes" id="UP000596742"/>
    </source>
</evidence>
<gene>
    <name evidence="3" type="ORF">MGAL_10B042572</name>
</gene>
<evidence type="ECO:0000313" key="3">
    <source>
        <dbReference type="EMBL" id="VDI27601.1"/>
    </source>
</evidence>
<organism evidence="3 4">
    <name type="scientific">Mytilus galloprovincialis</name>
    <name type="common">Mediterranean mussel</name>
    <dbReference type="NCBI Taxonomy" id="29158"/>
    <lineage>
        <taxon>Eukaryota</taxon>
        <taxon>Metazoa</taxon>
        <taxon>Spiralia</taxon>
        <taxon>Lophotrochozoa</taxon>
        <taxon>Mollusca</taxon>
        <taxon>Bivalvia</taxon>
        <taxon>Autobranchia</taxon>
        <taxon>Pteriomorphia</taxon>
        <taxon>Mytilida</taxon>
        <taxon>Mytiloidea</taxon>
        <taxon>Mytilidae</taxon>
        <taxon>Mytilinae</taxon>
        <taxon>Mytilus</taxon>
    </lineage>
</organism>
<name>A0A8B6E184_MYTGA</name>
<evidence type="ECO:0000256" key="1">
    <source>
        <dbReference type="SAM" id="MobiDB-lite"/>
    </source>
</evidence>